<evidence type="ECO:0000259" key="1">
    <source>
        <dbReference type="Pfam" id="PF13086"/>
    </source>
</evidence>
<accession>A0A8J2X681</accession>
<dbReference type="AlphaFoldDB" id="A0A8J2X681"/>
<sequence length="305" mass="33782">MARKPEMPRSVLDDIKKRLVTDHQYPEGLPDLVEVPQSWDRDATAQFGWKRRGVDVSPKLGDPARDDLVALKQESTKILCVLTKRDGAADAARVGARKLLGPGGVQATCQFQTITGLTPSLRELDALAHVSLLSPRLREALVSKQTRPVTVQTKRTDLGEDAAAAACCARLDALVSRSGFSRHARTKCNPSQLEAIVHAVGGFAHDSEDITLIQGPPGTGKTTTLVVCVNALHNAQYQTYYQEVLREAIHKDDLVRQAGWKKCARRCEWLEKQFVDALDVFTSQYLSLTTAAYITFKFLHFRVFD</sequence>
<dbReference type="GO" id="GO:0004386">
    <property type="term" value="F:helicase activity"/>
    <property type="evidence" value="ECO:0007669"/>
    <property type="project" value="InterPro"/>
</dbReference>
<dbReference type="Proteomes" id="UP000789595">
    <property type="component" value="Unassembled WGS sequence"/>
</dbReference>
<evidence type="ECO:0000313" key="3">
    <source>
        <dbReference type="Proteomes" id="UP000789595"/>
    </source>
</evidence>
<protein>
    <recommendedName>
        <fullName evidence="1">DNA2/NAM7 helicase helicase domain-containing protein</fullName>
    </recommendedName>
</protein>
<dbReference type="PANTHER" id="PTHR10887">
    <property type="entry name" value="DNA2/NAM7 HELICASE FAMILY"/>
    <property type="match status" value="1"/>
</dbReference>
<evidence type="ECO:0000313" key="2">
    <source>
        <dbReference type="EMBL" id="CAH0377485.1"/>
    </source>
</evidence>
<organism evidence="2 3">
    <name type="scientific">Pelagomonas calceolata</name>
    <dbReference type="NCBI Taxonomy" id="35677"/>
    <lineage>
        <taxon>Eukaryota</taxon>
        <taxon>Sar</taxon>
        <taxon>Stramenopiles</taxon>
        <taxon>Ochrophyta</taxon>
        <taxon>Pelagophyceae</taxon>
        <taxon>Pelagomonadales</taxon>
        <taxon>Pelagomonadaceae</taxon>
        <taxon>Pelagomonas</taxon>
    </lineage>
</organism>
<dbReference type="InterPro" id="IPR027417">
    <property type="entry name" value="P-loop_NTPase"/>
</dbReference>
<name>A0A8J2X681_9STRA</name>
<dbReference type="EMBL" id="CAKKNE010000005">
    <property type="protein sequence ID" value="CAH0377485.1"/>
    <property type="molecule type" value="Genomic_DNA"/>
</dbReference>
<reference evidence="2" key="1">
    <citation type="submission" date="2021-11" db="EMBL/GenBank/DDBJ databases">
        <authorList>
            <consortium name="Genoscope - CEA"/>
            <person name="William W."/>
        </authorList>
    </citation>
    <scope>NUCLEOTIDE SEQUENCE</scope>
</reference>
<dbReference type="PANTHER" id="PTHR10887:SF495">
    <property type="entry name" value="HELICASE SENATAXIN ISOFORM X1-RELATED"/>
    <property type="match status" value="1"/>
</dbReference>
<dbReference type="InterPro" id="IPR045055">
    <property type="entry name" value="DNA2/NAM7-like"/>
</dbReference>
<dbReference type="SUPFAM" id="SSF52540">
    <property type="entry name" value="P-loop containing nucleoside triphosphate hydrolases"/>
    <property type="match status" value="1"/>
</dbReference>
<gene>
    <name evidence="2" type="ORF">PECAL_5P20200</name>
</gene>
<feature type="domain" description="DNA2/NAM7 helicase helicase" evidence="1">
    <location>
        <begin position="188"/>
        <end position="238"/>
    </location>
</feature>
<dbReference type="Pfam" id="PF13086">
    <property type="entry name" value="AAA_11"/>
    <property type="match status" value="1"/>
</dbReference>
<keyword evidence="3" id="KW-1185">Reference proteome</keyword>
<dbReference type="InterPro" id="IPR041677">
    <property type="entry name" value="DNA2/NAM7_AAA_11"/>
</dbReference>
<comment type="caution">
    <text evidence="2">The sequence shown here is derived from an EMBL/GenBank/DDBJ whole genome shotgun (WGS) entry which is preliminary data.</text>
</comment>
<proteinExistence type="predicted"/>
<dbReference type="Gene3D" id="3.40.50.300">
    <property type="entry name" value="P-loop containing nucleotide triphosphate hydrolases"/>
    <property type="match status" value="1"/>
</dbReference>